<dbReference type="Proteomes" id="UP000243499">
    <property type="component" value="Chromosome 1"/>
</dbReference>
<reference evidence="2" key="1">
    <citation type="submission" date="2018-04" db="EMBL/GenBank/DDBJ databases">
        <title>WGS assembly of Panicum hallii.</title>
        <authorList>
            <person name="Lovell J."/>
            <person name="Jenkins J."/>
            <person name="Lowry D."/>
            <person name="Mamidi S."/>
            <person name="Sreedasyam A."/>
            <person name="Weng X."/>
            <person name="Barry K."/>
            <person name="Bonette J."/>
            <person name="Campitelli B."/>
            <person name="Daum C."/>
            <person name="Gordon S."/>
            <person name="Gould B."/>
            <person name="Lipzen A."/>
            <person name="Macqueen A."/>
            <person name="Palacio-Mejia J."/>
            <person name="Plott C."/>
            <person name="Shakirov E."/>
            <person name="Shu S."/>
            <person name="Yoshinaga Y."/>
            <person name="Zane M."/>
            <person name="Rokhsar D."/>
            <person name="Grimwood J."/>
            <person name="Schmutz J."/>
            <person name="Juenger T."/>
        </authorList>
    </citation>
    <scope>NUCLEOTIDE SEQUENCE [LARGE SCALE GENOMIC DNA]</scope>
    <source>
        <strain evidence="2">FIL2</strain>
    </source>
</reference>
<sequence>MMNLNPSKENKRASKGPTNEHARKGSKASLMKAFLTQVMIKSREEALIRVMWALQREAYTAPLAVCPPPKKHKQI</sequence>
<accession>A0A2S3GS91</accession>
<evidence type="ECO:0000313" key="2">
    <source>
        <dbReference type="EMBL" id="PAN07510.1"/>
    </source>
</evidence>
<name>A0A2S3GS91_9POAL</name>
<dbReference type="Gramene" id="PAN07510">
    <property type="protein sequence ID" value="PAN07510"/>
    <property type="gene ID" value="PAHAL_1G341700"/>
</dbReference>
<dbReference type="AlphaFoldDB" id="A0A2S3GS91"/>
<feature type="compositionally biased region" description="Basic and acidic residues" evidence="1">
    <location>
        <begin position="8"/>
        <end position="23"/>
    </location>
</feature>
<evidence type="ECO:0000256" key="1">
    <source>
        <dbReference type="SAM" id="MobiDB-lite"/>
    </source>
</evidence>
<dbReference type="EMBL" id="CM008046">
    <property type="protein sequence ID" value="PAN07510.1"/>
    <property type="molecule type" value="Genomic_DNA"/>
</dbReference>
<proteinExistence type="predicted"/>
<protein>
    <submittedName>
        <fullName evidence="2">Uncharacterized protein</fullName>
    </submittedName>
</protein>
<feature type="region of interest" description="Disordered" evidence="1">
    <location>
        <begin position="1"/>
        <end position="27"/>
    </location>
</feature>
<gene>
    <name evidence="2" type="ORF">PAHAL_1G341700</name>
</gene>
<organism evidence="2">
    <name type="scientific">Panicum hallii</name>
    <dbReference type="NCBI Taxonomy" id="206008"/>
    <lineage>
        <taxon>Eukaryota</taxon>
        <taxon>Viridiplantae</taxon>
        <taxon>Streptophyta</taxon>
        <taxon>Embryophyta</taxon>
        <taxon>Tracheophyta</taxon>
        <taxon>Spermatophyta</taxon>
        <taxon>Magnoliopsida</taxon>
        <taxon>Liliopsida</taxon>
        <taxon>Poales</taxon>
        <taxon>Poaceae</taxon>
        <taxon>PACMAD clade</taxon>
        <taxon>Panicoideae</taxon>
        <taxon>Panicodae</taxon>
        <taxon>Paniceae</taxon>
        <taxon>Panicinae</taxon>
        <taxon>Panicum</taxon>
        <taxon>Panicum sect. Panicum</taxon>
    </lineage>
</organism>